<dbReference type="GO" id="GO:0004672">
    <property type="term" value="F:protein kinase activity"/>
    <property type="evidence" value="ECO:0007669"/>
    <property type="project" value="InterPro"/>
</dbReference>
<keyword evidence="2" id="KW-0067">ATP-binding</keyword>
<evidence type="ECO:0000256" key="1">
    <source>
        <dbReference type="ARBA" id="ARBA00022741"/>
    </source>
</evidence>
<sequence length="202" mass="22534">MTSSAPAATARSTRPSYDVRVVVVKCAKVGNTKSTEQVLNEVHILCKVNHRSLVCLLGCYIELEQPLLVYEYIDNGTLFECLNGPNRVYLSGMLSYLDPEYYRNYQLMDKSDVYSCGVVLLELLTLQKAIDFNREVDDVNLAVYVQRVVEEERIMDVVDPALKKGASTLELETMKAMGFLAVWMLGGVEAEPAVHEGGDRGD</sequence>
<dbReference type="PANTHER" id="PTHR46008:SF25">
    <property type="entry name" value="PROTEIN KINASE DOMAIN-CONTAINING PROTEIN"/>
    <property type="match status" value="1"/>
</dbReference>
<dbReference type="GO" id="GO:0005524">
    <property type="term" value="F:ATP binding"/>
    <property type="evidence" value="ECO:0007669"/>
    <property type="project" value="UniProtKB-KW"/>
</dbReference>
<comment type="caution">
    <text evidence="4">The sequence shown here is derived from an EMBL/GenBank/DDBJ whole genome shotgun (WGS) entry which is preliminary data.</text>
</comment>
<feature type="domain" description="Protein kinase" evidence="3">
    <location>
        <begin position="1"/>
        <end position="202"/>
    </location>
</feature>
<keyword evidence="4" id="KW-0418">Kinase</keyword>
<dbReference type="SMART" id="SM00220">
    <property type="entry name" value="S_TKc"/>
    <property type="match status" value="1"/>
</dbReference>
<evidence type="ECO:0000256" key="2">
    <source>
        <dbReference type="ARBA" id="ARBA00022840"/>
    </source>
</evidence>
<keyword evidence="5" id="KW-1185">Reference proteome</keyword>
<dbReference type="Gene3D" id="1.10.510.10">
    <property type="entry name" value="Transferase(Phosphotransferase) domain 1"/>
    <property type="match status" value="1"/>
</dbReference>
<gene>
    <name evidence="4" type="ORF">Acr_00g0043620</name>
</gene>
<protein>
    <submittedName>
        <fullName evidence="4">Protein kinase superfamily protein</fullName>
    </submittedName>
</protein>
<accession>A0A7J0DJX7</accession>
<dbReference type="AlphaFoldDB" id="A0A7J0DJX7"/>
<evidence type="ECO:0000313" key="4">
    <source>
        <dbReference type="EMBL" id="GFS36051.1"/>
    </source>
</evidence>
<dbReference type="Proteomes" id="UP000585474">
    <property type="component" value="Unassembled WGS sequence"/>
</dbReference>
<dbReference type="InterPro" id="IPR011009">
    <property type="entry name" value="Kinase-like_dom_sf"/>
</dbReference>
<dbReference type="InterPro" id="IPR001245">
    <property type="entry name" value="Ser-Thr/Tyr_kinase_cat_dom"/>
</dbReference>
<evidence type="ECO:0000259" key="3">
    <source>
        <dbReference type="PROSITE" id="PS50011"/>
    </source>
</evidence>
<dbReference type="InterPro" id="IPR000719">
    <property type="entry name" value="Prot_kinase_dom"/>
</dbReference>
<dbReference type="Pfam" id="PF07714">
    <property type="entry name" value="PK_Tyr_Ser-Thr"/>
    <property type="match status" value="1"/>
</dbReference>
<dbReference type="EMBL" id="BJWL01000240">
    <property type="protein sequence ID" value="GFS36051.1"/>
    <property type="molecule type" value="Genomic_DNA"/>
</dbReference>
<dbReference type="PANTHER" id="PTHR46008">
    <property type="entry name" value="LEAF RUST 10 DISEASE-RESISTANCE LOCUS RECEPTOR-LIKE PROTEIN KINASE-LIKE 1.4"/>
    <property type="match status" value="1"/>
</dbReference>
<proteinExistence type="predicted"/>
<dbReference type="Gene3D" id="3.30.200.20">
    <property type="entry name" value="Phosphorylase Kinase, domain 1"/>
    <property type="match status" value="1"/>
</dbReference>
<dbReference type="PROSITE" id="PS50011">
    <property type="entry name" value="PROTEIN_KINASE_DOM"/>
    <property type="match status" value="1"/>
</dbReference>
<evidence type="ECO:0000313" key="5">
    <source>
        <dbReference type="Proteomes" id="UP000585474"/>
    </source>
</evidence>
<dbReference type="OrthoDB" id="1918322at2759"/>
<reference evidence="5" key="1">
    <citation type="submission" date="2019-07" db="EMBL/GenBank/DDBJ databases">
        <title>De Novo Assembly of kiwifruit Actinidia rufa.</title>
        <authorList>
            <person name="Sugita-Konishi S."/>
            <person name="Sato K."/>
            <person name="Mori E."/>
            <person name="Abe Y."/>
            <person name="Kisaki G."/>
            <person name="Hamano K."/>
            <person name="Suezawa K."/>
            <person name="Otani M."/>
            <person name="Fukuda T."/>
            <person name="Manabe T."/>
            <person name="Gomi K."/>
            <person name="Tabuchi M."/>
            <person name="Akimitsu K."/>
            <person name="Kataoka I."/>
        </authorList>
    </citation>
    <scope>NUCLEOTIDE SEQUENCE [LARGE SCALE GENOMIC DNA]</scope>
    <source>
        <strain evidence="5">cv. Fuchu</strain>
    </source>
</reference>
<name>A0A7J0DJX7_9ERIC</name>
<keyword evidence="1" id="KW-0547">Nucleotide-binding</keyword>
<dbReference type="SUPFAM" id="SSF56112">
    <property type="entry name" value="Protein kinase-like (PK-like)"/>
    <property type="match status" value="1"/>
</dbReference>
<keyword evidence="4" id="KW-0808">Transferase</keyword>
<organism evidence="4 5">
    <name type="scientific">Actinidia rufa</name>
    <dbReference type="NCBI Taxonomy" id="165716"/>
    <lineage>
        <taxon>Eukaryota</taxon>
        <taxon>Viridiplantae</taxon>
        <taxon>Streptophyta</taxon>
        <taxon>Embryophyta</taxon>
        <taxon>Tracheophyta</taxon>
        <taxon>Spermatophyta</taxon>
        <taxon>Magnoliopsida</taxon>
        <taxon>eudicotyledons</taxon>
        <taxon>Gunneridae</taxon>
        <taxon>Pentapetalae</taxon>
        <taxon>asterids</taxon>
        <taxon>Ericales</taxon>
        <taxon>Actinidiaceae</taxon>
        <taxon>Actinidia</taxon>
    </lineage>
</organism>